<sequence length="489" mass="54247">MDTHVKAGQVYLQHRNVEKKWKQLWLALYPSSRCGVARLERQEVGGGERAGPSGVWKHQDKVKEKRVIRLSEVIRVLRLPPHAEACPKDNMAAFCVETDGRRYVFAADKDDCVEWVERTCDLAFQVRIGGSTGQQPQIQMEDNKIYVSREEVSEFKVGVKQTDVAMRCGLQGEYYWLQVAQEGLVLKEPETRKSLQDWPYRAIRRYGRDKLTFSIEPGRRCDSGPGTFTFETRQADDIFSLIETTIREQKDVTGDECEGDTVVANRSPNMPRARSPLPKLPDSAAILEGSYSFKPVFSNSIGSEQYVYSQPPNLIGSEECPYSEPADSIKSKAPVYADPADILSLTPPRSTPPPPPPSSCSCHHGNEPEPVYSEVYDRASPLPDKTQQQNQNQDQRGQEPGKEEPIYSEPCVGTPAKGPNTDPFAHLYSQVCKPGSSSSSSSSSPPSSSLASSSSSSSSSLTITRTLATRRPTAGRQSPEVIYENMGFI</sequence>
<proteinExistence type="predicted"/>
<dbReference type="GeneTree" id="ENSGT00940000155980"/>
<dbReference type="PANTHER" id="PTHR21258:SF46">
    <property type="entry name" value="DOCKING PROTEIN 1"/>
    <property type="match status" value="1"/>
</dbReference>
<reference evidence="4" key="1">
    <citation type="submission" date="2018-06" db="EMBL/GenBank/DDBJ databases">
        <title>Genome assembly of Danube salmon.</title>
        <authorList>
            <person name="Macqueen D.J."/>
            <person name="Gundappa M.K."/>
        </authorList>
    </citation>
    <scope>NUCLEOTIDE SEQUENCE [LARGE SCALE GENOMIC DNA]</scope>
</reference>
<reference evidence="3" key="3">
    <citation type="submission" date="2025-09" db="UniProtKB">
        <authorList>
            <consortium name="Ensembl"/>
        </authorList>
    </citation>
    <scope>IDENTIFICATION</scope>
</reference>
<organism evidence="3 4">
    <name type="scientific">Hucho hucho</name>
    <name type="common">huchen</name>
    <dbReference type="NCBI Taxonomy" id="62062"/>
    <lineage>
        <taxon>Eukaryota</taxon>
        <taxon>Metazoa</taxon>
        <taxon>Chordata</taxon>
        <taxon>Craniata</taxon>
        <taxon>Vertebrata</taxon>
        <taxon>Euteleostomi</taxon>
        <taxon>Actinopterygii</taxon>
        <taxon>Neopterygii</taxon>
        <taxon>Teleostei</taxon>
        <taxon>Protacanthopterygii</taxon>
        <taxon>Salmoniformes</taxon>
        <taxon>Salmonidae</taxon>
        <taxon>Salmoninae</taxon>
        <taxon>Hucho</taxon>
    </lineage>
</organism>
<dbReference type="STRING" id="62062.ENSHHUP00000041459"/>
<dbReference type="GO" id="GO:0043410">
    <property type="term" value="P:positive regulation of MAPK cascade"/>
    <property type="evidence" value="ECO:0007669"/>
    <property type="project" value="TreeGrafter"/>
</dbReference>
<dbReference type="AlphaFoldDB" id="A0A4W5MVF0"/>
<evidence type="ECO:0000259" key="2">
    <source>
        <dbReference type="PROSITE" id="PS51064"/>
    </source>
</evidence>
<dbReference type="Pfam" id="PF02174">
    <property type="entry name" value="IRS"/>
    <property type="match status" value="1"/>
</dbReference>
<feature type="compositionally biased region" description="Pro residues" evidence="1">
    <location>
        <begin position="349"/>
        <end position="358"/>
    </location>
</feature>
<feature type="region of interest" description="Disordered" evidence="1">
    <location>
        <begin position="341"/>
        <end position="489"/>
    </location>
</feature>
<accession>A0A4W5MVF0</accession>
<feature type="compositionally biased region" description="Basic and acidic residues" evidence="1">
    <location>
        <begin position="396"/>
        <end position="405"/>
    </location>
</feature>
<name>A0A4W5MVF0_9TELE</name>
<dbReference type="GO" id="GO:0007169">
    <property type="term" value="P:cell surface receptor protein tyrosine kinase signaling pathway"/>
    <property type="evidence" value="ECO:0007669"/>
    <property type="project" value="TreeGrafter"/>
</dbReference>
<dbReference type="InterPro" id="IPR002404">
    <property type="entry name" value="IRS_PTB"/>
</dbReference>
<dbReference type="SUPFAM" id="SSF50729">
    <property type="entry name" value="PH domain-like"/>
    <property type="match status" value="2"/>
</dbReference>
<dbReference type="GO" id="GO:0007265">
    <property type="term" value="P:Ras protein signal transduction"/>
    <property type="evidence" value="ECO:0007669"/>
    <property type="project" value="TreeGrafter"/>
</dbReference>
<dbReference type="Gene3D" id="2.30.29.30">
    <property type="entry name" value="Pleckstrin-homology domain (PH domain)/Phosphotyrosine-binding domain (PTB)"/>
    <property type="match status" value="2"/>
</dbReference>
<feature type="region of interest" description="Disordered" evidence="1">
    <location>
        <begin position="250"/>
        <end position="277"/>
    </location>
</feature>
<dbReference type="InterPro" id="IPR011993">
    <property type="entry name" value="PH-like_dom_sf"/>
</dbReference>
<feature type="compositionally biased region" description="Low complexity" evidence="1">
    <location>
        <begin position="436"/>
        <end position="461"/>
    </location>
</feature>
<dbReference type="Proteomes" id="UP000314982">
    <property type="component" value="Unassembled WGS sequence"/>
</dbReference>
<reference evidence="3" key="2">
    <citation type="submission" date="2025-08" db="UniProtKB">
        <authorList>
            <consortium name="Ensembl"/>
        </authorList>
    </citation>
    <scope>IDENTIFICATION</scope>
</reference>
<dbReference type="SMART" id="SM00310">
    <property type="entry name" value="PTBI"/>
    <property type="match status" value="1"/>
</dbReference>
<dbReference type="PROSITE" id="PS51064">
    <property type="entry name" value="IRS_PTB"/>
    <property type="match status" value="1"/>
</dbReference>
<evidence type="ECO:0000256" key="1">
    <source>
        <dbReference type="SAM" id="MobiDB-lite"/>
    </source>
</evidence>
<dbReference type="GO" id="GO:0005737">
    <property type="term" value="C:cytoplasm"/>
    <property type="evidence" value="ECO:0007669"/>
    <property type="project" value="TreeGrafter"/>
</dbReference>
<evidence type="ECO:0000313" key="3">
    <source>
        <dbReference type="Ensembl" id="ENSHHUP00000041459.1"/>
    </source>
</evidence>
<dbReference type="InterPro" id="IPR050996">
    <property type="entry name" value="Docking_Protein_DOK"/>
</dbReference>
<dbReference type="Ensembl" id="ENSHHUT00000043051.1">
    <property type="protein sequence ID" value="ENSHHUP00000041459.1"/>
    <property type="gene ID" value="ENSHHUG00000025609.1"/>
</dbReference>
<feature type="domain" description="IRS-type PTB" evidence="2">
    <location>
        <begin position="151"/>
        <end position="256"/>
    </location>
</feature>
<protein>
    <submittedName>
        <fullName evidence="3">Docking protein 1a</fullName>
    </submittedName>
</protein>
<keyword evidence="4" id="KW-1185">Reference proteome</keyword>
<evidence type="ECO:0000313" key="4">
    <source>
        <dbReference type="Proteomes" id="UP000314982"/>
    </source>
</evidence>
<dbReference type="SMART" id="SM01244">
    <property type="entry name" value="IRS"/>
    <property type="match status" value="1"/>
</dbReference>
<dbReference type="PANTHER" id="PTHR21258">
    <property type="entry name" value="DOCKING PROTEIN RELATED"/>
    <property type="match status" value="1"/>
</dbReference>